<evidence type="ECO:0000313" key="1">
    <source>
        <dbReference type="EMBL" id="MBB5619585.1"/>
    </source>
</evidence>
<protein>
    <submittedName>
        <fullName evidence="1">Uncharacterized protein</fullName>
    </submittedName>
</protein>
<comment type="caution">
    <text evidence="1">The sequence shown here is derived from an EMBL/GenBank/DDBJ whole genome shotgun (WGS) entry which is preliminary data.</text>
</comment>
<dbReference type="AlphaFoldDB" id="A0A7W9DIY3"/>
<evidence type="ECO:0000313" key="2">
    <source>
        <dbReference type="Proteomes" id="UP000537718"/>
    </source>
</evidence>
<sequence length="213" mass="23491">MAFSFLLVVSLFVSCSSPVELKEGFSFETSLRPGNNQGSDFAKSLNGALIEEAQKVGKDSALVLQPDEKEKVPFYEDIAFLPVVSAEELENVIGDHAEKGFRISQQDFSAQIAAIDFKKSFVLLVGHPKATSSIVLGEVNNSQAIYVDKVMDAGLDHKNRKIELVSKRLGDAATGLASLMQKWESKVYIVDYKNSDSLLLEIDKHVYPFSLKK</sequence>
<reference evidence="1 2" key="1">
    <citation type="submission" date="2020-08" db="EMBL/GenBank/DDBJ databases">
        <title>Genomic Encyclopedia of Type Strains, Phase IV (KMG-V): Genome sequencing to study the core and pangenomes of soil and plant-associated prokaryotes.</title>
        <authorList>
            <person name="Whitman W."/>
        </authorList>
    </citation>
    <scope>NUCLEOTIDE SEQUENCE [LARGE SCALE GENOMIC DNA]</scope>
    <source>
        <strain evidence="1 2">MP7CTX6</strain>
    </source>
</reference>
<gene>
    <name evidence="1" type="ORF">HDE69_000623</name>
</gene>
<accession>A0A7W9DIY3</accession>
<proteinExistence type="predicted"/>
<dbReference type="EMBL" id="JACHCF010000002">
    <property type="protein sequence ID" value="MBB5619585.1"/>
    <property type="molecule type" value="Genomic_DNA"/>
</dbReference>
<dbReference type="Proteomes" id="UP000537718">
    <property type="component" value="Unassembled WGS sequence"/>
</dbReference>
<organism evidence="1 2">
    <name type="scientific">Pedobacter cryoconitis</name>
    <dbReference type="NCBI Taxonomy" id="188932"/>
    <lineage>
        <taxon>Bacteria</taxon>
        <taxon>Pseudomonadati</taxon>
        <taxon>Bacteroidota</taxon>
        <taxon>Sphingobacteriia</taxon>
        <taxon>Sphingobacteriales</taxon>
        <taxon>Sphingobacteriaceae</taxon>
        <taxon>Pedobacter</taxon>
    </lineage>
</organism>
<dbReference type="RefSeq" id="WP_183865741.1">
    <property type="nucleotide sequence ID" value="NZ_JACHCF010000002.1"/>
</dbReference>
<name>A0A7W9DIY3_9SPHI</name>